<evidence type="ECO:0000313" key="9">
    <source>
        <dbReference type="Proteomes" id="UP000605086"/>
    </source>
</evidence>
<dbReference type="InterPro" id="IPR017039">
    <property type="entry name" value="Virul_fac_BrkB"/>
</dbReference>
<feature type="transmembrane region" description="Helical" evidence="7">
    <location>
        <begin position="222"/>
        <end position="246"/>
    </location>
</feature>
<keyword evidence="2" id="KW-1003">Cell membrane</keyword>
<comment type="subcellular location">
    <subcellularLocation>
        <location evidence="1">Cell membrane</location>
        <topology evidence="1">Multi-pass membrane protein</topology>
    </subcellularLocation>
</comment>
<evidence type="ECO:0000256" key="4">
    <source>
        <dbReference type="ARBA" id="ARBA00022989"/>
    </source>
</evidence>
<evidence type="ECO:0000256" key="2">
    <source>
        <dbReference type="ARBA" id="ARBA00022475"/>
    </source>
</evidence>
<evidence type="ECO:0000256" key="5">
    <source>
        <dbReference type="ARBA" id="ARBA00023136"/>
    </source>
</evidence>
<gene>
    <name evidence="8" type="ORF">GBZ48_29030</name>
</gene>
<feature type="region of interest" description="Disordered" evidence="6">
    <location>
        <begin position="18"/>
        <end position="50"/>
    </location>
</feature>
<feature type="region of interest" description="Disordered" evidence="6">
    <location>
        <begin position="323"/>
        <end position="356"/>
    </location>
</feature>
<feature type="transmembrane region" description="Helical" evidence="7">
    <location>
        <begin position="177"/>
        <end position="210"/>
    </location>
</feature>
<keyword evidence="3 7" id="KW-0812">Transmembrane</keyword>
<name>A0ABX2KI22_9PROT</name>
<evidence type="ECO:0000256" key="3">
    <source>
        <dbReference type="ARBA" id="ARBA00022692"/>
    </source>
</evidence>
<dbReference type="PANTHER" id="PTHR30213">
    <property type="entry name" value="INNER MEMBRANE PROTEIN YHJD"/>
    <property type="match status" value="1"/>
</dbReference>
<comment type="caution">
    <text evidence="8">The sequence shown here is derived from an EMBL/GenBank/DDBJ whole genome shotgun (WGS) entry which is preliminary data.</text>
</comment>
<evidence type="ECO:0000313" key="8">
    <source>
        <dbReference type="EMBL" id="NUB03273.1"/>
    </source>
</evidence>
<organism evidence="8 9">
    <name type="scientific">Azospirillum melinis</name>
    <dbReference type="NCBI Taxonomy" id="328839"/>
    <lineage>
        <taxon>Bacteria</taxon>
        <taxon>Pseudomonadati</taxon>
        <taxon>Pseudomonadota</taxon>
        <taxon>Alphaproteobacteria</taxon>
        <taxon>Rhodospirillales</taxon>
        <taxon>Azospirillaceae</taxon>
        <taxon>Azospirillum</taxon>
    </lineage>
</organism>
<keyword evidence="4 7" id="KW-1133">Transmembrane helix</keyword>
<feature type="transmembrane region" description="Helical" evidence="7">
    <location>
        <begin position="258"/>
        <end position="280"/>
    </location>
</feature>
<feature type="compositionally biased region" description="Basic and acidic residues" evidence="6">
    <location>
        <begin position="323"/>
        <end position="335"/>
    </location>
</feature>
<feature type="transmembrane region" description="Helical" evidence="7">
    <location>
        <begin position="78"/>
        <end position="100"/>
    </location>
</feature>
<feature type="compositionally biased region" description="Gly residues" evidence="6">
    <location>
        <begin position="23"/>
        <end position="38"/>
    </location>
</feature>
<keyword evidence="9" id="KW-1185">Reference proteome</keyword>
<evidence type="ECO:0000256" key="1">
    <source>
        <dbReference type="ARBA" id="ARBA00004651"/>
    </source>
</evidence>
<accession>A0ABX2KI22</accession>
<reference evidence="8 9" key="1">
    <citation type="submission" date="2019-10" db="EMBL/GenBank/DDBJ databases">
        <title>Genome sequence of Azospirillum melinis.</title>
        <authorList>
            <person name="Ambrosini A."/>
            <person name="Sant'Anna F.H."/>
            <person name="Cassan F.D."/>
            <person name="Souza E.M."/>
            <person name="Passaglia L.M.P."/>
        </authorList>
    </citation>
    <scope>NUCLEOTIDE SEQUENCE [LARGE SCALE GENOMIC DNA]</scope>
    <source>
        <strain evidence="8 9">TMCY0552</strain>
    </source>
</reference>
<keyword evidence="5 7" id="KW-0472">Membrane</keyword>
<dbReference type="RefSeq" id="WP_174474197.1">
    <property type="nucleotide sequence ID" value="NZ_JAGINN010000004.1"/>
</dbReference>
<dbReference type="NCBIfam" id="TIGR00765">
    <property type="entry name" value="yihY_not_rbn"/>
    <property type="match status" value="1"/>
</dbReference>
<dbReference type="EMBL" id="WHOS01000059">
    <property type="protein sequence ID" value="NUB03273.1"/>
    <property type="molecule type" value="Genomic_DNA"/>
</dbReference>
<proteinExistence type="predicted"/>
<sequence length="356" mass="38381">MLGLSRRHYYEHRNRLNRQHGAQHGGGHGANDGVNGGDSRGRSADSPSEIPKKGWKDILLRVWDEQSKDNVSMLAAGVAYYALLAIFPAIAALVSIYGLVADPSTIESQLNQLGSLLPPDALSIVSDQARKVATAPSQGLGFGLIFGLLLTLWSASRGTNSLVSALNIAYGEKETRGFLTLAALSMGLTVAGLLFVILAMALIVAVPAAINIIGLKDTPIGWIASLARWPILAVTIMLALAVFYRYAPDRREPQWRWVTWGSAMATIVWLLGSLGFSVYVSNFGSYNETYGSVGAVVVLLLWFNLTSYVVLLGAELNAEIEHQTARDTTDRDGRPARPLGQRDAYVADTVGERKAS</sequence>
<dbReference type="PIRSF" id="PIRSF035875">
    <property type="entry name" value="RNase_BN"/>
    <property type="match status" value="1"/>
</dbReference>
<dbReference type="Proteomes" id="UP000605086">
    <property type="component" value="Unassembled WGS sequence"/>
</dbReference>
<protein>
    <submittedName>
        <fullName evidence="8">YihY family inner membrane protein</fullName>
    </submittedName>
</protein>
<dbReference type="PANTHER" id="PTHR30213:SF0">
    <property type="entry name" value="UPF0761 MEMBRANE PROTEIN YIHY"/>
    <property type="match status" value="1"/>
</dbReference>
<feature type="transmembrane region" description="Helical" evidence="7">
    <location>
        <begin position="139"/>
        <end position="156"/>
    </location>
</feature>
<evidence type="ECO:0000256" key="6">
    <source>
        <dbReference type="SAM" id="MobiDB-lite"/>
    </source>
</evidence>
<feature type="transmembrane region" description="Helical" evidence="7">
    <location>
        <begin position="292"/>
        <end position="314"/>
    </location>
</feature>
<evidence type="ECO:0000256" key="7">
    <source>
        <dbReference type="SAM" id="Phobius"/>
    </source>
</evidence>
<dbReference type="Pfam" id="PF03631">
    <property type="entry name" value="Virul_fac_BrkB"/>
    <property type="match status" value="1"/>
</dbReference>